<evidence type="ECO:0000313" key="2">
    <source>
        <dbReference type="EMBL" id="WVZ06112.1"/>
    </source>
</evidence>
<evidence type="ECO:0000256" key="1">
    <source>
        <dbReference type="SAM" id="SignalP"/>
    </source>
</evidence>
<feature type="signal peptide" evidence="1">
    <location>
        <begin position="1"/>
        <end position="22"/>
    </location>
</feature>
<dbReference type="EMBL" id="CP144695">
    <property type="protein sequence ID" value="WVZ06112.1"/>
    <property type="molecule type" value="Genomic_DNA"/>
</dbReference>
<reference evidence="2 3" key="1">
    <citation type="journal article" date="2023" name="Life. Sci Alliance">
        <title>Evolutionary insights into 3D genome organization and epigenetic landscape of Vigna mungo.</title>
        <authorList>
            <person name="Junaid A."/>
            <person name="Singh B."/>
            <person name="Bhatia S."/>
        </authorList>
    </citation>
    <scope>NUCLEOTIDE SEQUENCE [LARGE SCALE GENOMIC DNA]</scope>
    <source>
        <strain evidence="2">Urdbean</strain>
    </source>
</reference>
<name>A0AAQ3NBN6_VIGMU</name>
<keyword evidence="1" id="KW-0732">Signal</keyword>
<dbReference type="Proteomes" id="UP001374535">
    <property type="component" value="Chromosome 6"/>
</dbReference>
<sequence>MAKGKHWILWTLLQFHSKAVFHSSMMVEQPEKEYWVGTCQELPPLLWDTIALLQDQCCMDYTLVLKTDELLPRNSHYSNLDKLTPMEEQGSIVTNLMSCVLIIHFPE</sequence>
<evidence type="ECO:0000313" key="3">
    <source>
        <dbReference type="Proteomes" id="UP001374535"/>
    </source>
</evidence>
<organism evidence="2 3">
    <name type="scientific">Vigna mungo</name>
    <name type="common">Black gram</name>
    <name type="synonym">Phaseolus mungo</name>
    <dbReference type="NCBI Taxonomy" id="3915"/>
    <lineage>
        <taxon>Eukaryota</taxon>
        <taxon>Viridiplantae</taxon>
        <taxon>Streptophyta</taxon>
        <taxon>Embryophyta</taxon>
        <taxon>Tracheophyta</taxon>
        <taxon>Spermatophyta</taxon>
        <taxon>Magnoliopsida</taxon>
        <taxon>eudicotyledons</taxon>
        <taxon>Gunneridae</taxon>
        <taxon>Pentapetalae</taxon>
        <taxon>rosids</taxon>
        <taxon>fabids</taxon>
        <taxon>Fabales</taxon>
        <taxon>Fabaceae</taxon>
        <taxon>Papilionoideae</taxon>
        <taxon>50 kb inversion clade</taxon>
        <taxon>NPAAA clade</taxon>
        <taxon>indigoferoid/millettioid clade</taxon>
        <taxon>Phaseoleae</taxon>
        <taxon>Vigna</taxon>
    </lineage>
</organism>
<dbReference type="AlphaFoldDB" id="A0AAQ3NBN6"/>
<protein>
    <submittedName>
        <fullName evidence="2">Uncharacterized protein</fullName>
    </submittedName>
</protein>
<proteinExistence type="predicted"/>
<accession>A0AAQ3NBN6</accession>
<gene>
    <name evidence="2" type="ORF">V8G54_019458</name>
</gene>
<feature type="chain" id="PRO_5043050029" evidence="1">
    <location>
        <begin position="23"/>
        <end position="107"/>
    </location>
</feature>
<keyword evidence="3" id="KW-1185">Reference proteome</keyword>